<gene>
    <name evidence="2" type="ORF">LCGC14_2311440</name>
</gene>
<keyword evidence="1" id="KW-1133">Transmembrane helix</keyword>
<dbReference type="AlphaFoldDB" id="A0A0F9D828"/>
<accession>A0A0F9D828</accession>
<dbReference type="EMBL" id="LAZR01032813">
    <property type="protein sequence ID" value="KKL49846.1"/>
    <property type="molecule type" value="Genomic_DNA"/>
</dbReference>
<proteinExistence type="predicted"/>
<protein>
    <submittedName>
        <fullName evidence="2">Uncharacterized protein</fullName>
    </submittedName>
</protein>
<evidence type="ECO:0000313" key="2">
    <source>
        <dbReference type="EMBL" id="KKL49846.1"/>
    </source>
</evidence>
<keyword evidence="1" id="KW-0472">Membrane</keyword>
<keyword evidence="1" id="KW-0812">Transmembrane</keyword>
<comment type="caution">
    <text evidence="2">The sequence shown here is derived from an EMBL/GenBank/DDBJ whole genome shotgun (WGS) entry which is preliminary data.</text>
</comment>
<feature type="transmembrane region" description="Helical" evidence="1">
    <location>
        <begin position="6"/>
        <end position="26"/>
    </location>
</feature>
<name>A0A0F9D828_9ZZZZ</name>
<sequence length="50" mass="5614">MIVTIIISSIITVVIVILTEGVKWALDKSRCVMSVNQRLGTIRRRNTNNS</sequence>
<reference evidence="2" key="1">
    <citation type="journal article" date="2015" name="Nature">
        <title>Complex archaea that bridge the gap between prokaryotes and eukaryotes.</title>
        <authorList>
            <person name="Spang A."/>
            <person name="Saw J.H."/>
            <person name="Jorgensen S.L."/>
            <person name="Zaremba-Niedzwiedzka K."/>
            <person name="Martijn J."/>
            <person name="Lind A.E."/>
            <person name="van Eijk R."/>
            <person name="Schleper C."/>
            <person name="Guy L."/>
            <person name="Ettema T.J."/>
        </authorList>
    </citation>
    <scope>NUCLEOTIDE SEQUENCE</scope>
</reference>
<organism evidence="2">
    <name type="scientific">marine sediment metagenome</name>
    <dbReference type="NCBI Taxonomy" id="412755"/>
    <lineage>
        <taxon>unclassified sequences</taxon>
        <taxon>metagenomes</taxon>
        <taxon>ecological metagenomes</taxon>
    </lineage>
</organism>
<evidence type="ECO:0000256" key="1">
    <source>
        <dbReference type="SAM" id="Phobius"/>
    </source>
</evidence>